<accession>A0AB39SPQ5</accession>
<feature type="compositionally biased region" description="Basic and acidic residues" evidence="1">
    <location>
        <begin position="177"/>
        <end position="186"/>
    </location>
</feature>
<organism evidence="2">
    <name type="scientific">Streptomyces sp. R35</name>
    <dbReference type="NCBI Taxonomy" id="3238630"/>
    <lineage>
        <taxon>Bacteria</taxon>
        <taxon>Bacillati</taxon>
        <taxon>Actinomycetota</taxon>
        <taxon>Actinomycetes</taxon>
        <taxon>Kitasatosporales</taxon>
        <taxon>Streptomycetaceae</taxon>
        <taxon>Streptomyces</taxon>
    </lineage>
</organism>
<evidence type="ECO:0000313" key="2">
    <source>
        <dbReference type="EMBL" id="XDQ68303.1"/>
    </source>
</evidence>
<dbReference type="EMBL" id="CP163440">
    <property type="protein sequence ID" value="XDQ68303.1"/>
    <property type="molecule type" value="Genomic_DNA"/>
</dbReference>
<evidence type="ECO:0000256" key="1">
    <source>
        <dbReference type="SAM" id="MobiDB-lite"/>
    </source>
</evidence>
<feature type="region of interest" description="Disordered" evidence="1">
    <location>
        <begin position="177"/>
        <end position="224"/>
    </location>
</feature>
<gene>
    <name evidence="2" type="ORF">AB5J50_49920</name>
</gene>
<dbReference type="RefSeq" id="WP_369265126.1">
    <property type="nucleotide sequence ID" value="NZ_CP163440.1"/>
</dbReference>
<sequence>MPSPLSGVERFEDPVAVLGDDAGVEEHHWSEVEAALVDGEGELLAHAGDGTWPAGQEGSQAGGVLAVQGAADPGQERGELAVSVDEEPFRARGVPRAGVHLVGDGKVLLAVALYDIEVFGIPPQLFGPMEHRVGLGWQVTASDGPPTGTDLEAAVGRDALVHLQQAMGGRRFHLVQGEREAQRDQAPRSLGTVNCRLPPGRSIAQDLDGRGRRTFPNDPLMVTE</sequence>
<dbReference type="AlphaFoldDB" id="A0AB39SPQ5"/>
<proteinExistence type="predicted"/>
<reference evidence="2" key="1">
    <citation type="submission" date="2024-07" db="EMBL/GenBank/DDBJ databases">
        <authorList>
            <person name="Yu S.T."/>
        </authorList>
    </citation>
    <scope>NUCLEOTIDE SEQUENCE</scope>
    <source>
        <strain evidence="2">R35</strain>
    </source>
</reference>
<name>A0AB39SPQ5_9ACTN</name>
<protein>
    <submittedName>
        <fullName evidence="2">Uncharacterized protein</fullName>
    </submittedName>
</protein>